<protein>
    <submittedName>
        <fullName evidence="1">Uncharacterized protein</fullName>
    </submittedName>
</protein>
<dbReference type="AlphaFoldDB" id="A0A9W5ITF6"/>
<dbReference type="EMBL" id="ACEO02000001">
    <property type="protein sequence ID" value="EFC53507.1"/>
    <property type="molecule type" value="Genomic_DNA"/>
</dbReference>
<name>A0A9W5ITF6_NEISU</name>
<accession>A0A9W5ITF6</accession>
<evidence type="ECO:0000313" key="1">
    <source>
        <dbReference type="EMBL" id="EFC53507.1"/>
    </source>
</evidence>
<reference evidence="1 2" key="1">
    <citation type="submission" date="2010-01" db="EMBL/GenBank/DDBJ databases">
        <authorList>
            <person name="Weinstock G."/>
            <person name="Sodergren E."/>
            <person name="Clifton S."/>
            <person name="Fulton L."/>
            <person name="Fulton B."/>
            <person name="Courtney L."/>
            <person name="Fronick C."/>
            <person name="Harrison M."/>
            <person name="Strong C."/>
            <person name="Farmer C."/>
            <person name="Delahaunty K."/>
            <person name="Markovic C."/>
            <person name="Hall O."/>
            <person name="Minx P."/>
            <person name="Tomlinson C."/>
            <person name="Mitreva M."/>
            <person name="Nelson J."/>
            <person name="Hou S."/>
            <person name="Wollam A."/>
            <person name="Pepin K.H."/>
            <person name="Johnson M."/>
            <person name="Bhonagiri V."/>
            <person name="Nash W.E."/>
            <person name="Warren W."/>
            <person name="Chinwalla A."/>
            <person name="Mardis E.R."/>
            <person name="Wilson R.K."/>
        </authorList>
    </citation>
    <scope>NUCLEOTIDE SEQUENCE [LARGE SCALE GENOMIC DNA]</scope>
    <source>
        <strain evidence="1 2">NJ9703</strain>
    </source>
</reference>
<proteinExistence type="predicted"/>
<dbReference type="Proteomes" id="UP000004621">
    <property type="component" value="Unassembled WGS sequence"/>
</dbReference>
<evidence type="ECO:0000313" key="2">
    <source>
        <dbReference type="Proteomes" id="UP000004621"/>
    </source>
</evidence>
<sequence length="430" mass="42733">MGLAAGEAVVDIVSAAVLQLVEDGVEIAAVGSDGLGGGVAEGEVTPIGPEVGGGGPCDNGTDDGVDDADGHGVVHVQTGKRKAGQGLDGDEEGGEAVFVASGDEKQGGAGDDNPEFGFNGRGEVGDERTDNHAENRAGDTLVHAAFGGCVVGLADEEGGQQNPVAEVEMEDFDDDAGRGHDDGEAGGMAEDAGFEIELAEDGFADVAELGVFKGGDAGVGVVVFGKGRIVLQLPQLVIDTAEVVEQAADIVEVGIVGVGLGKMAEGLAAAFHGAAEAFAVCVGFVVAQGGGNVAACLTLHFEQEADAEDEVGVFELLGHFAVIDVGGADAFVHVLRAEVVAQHFGGTRMAVLAAQSVEKCAAALVEGGNHAGVAHGQVDLAVAQPCGFVGVEKVGFGIEVVAECVVGVGNGFLDGAVGQDDLEDQGVDAV</sequence>
<comment type="caution">
    <text evidence="1">The sequence shown here is derived from an EMBL/GenBank/DDBJ whole genome shotgun (WGS) entry which is preliminary data.</text>
</comment>
<organism evidence="1 2">
    <name type="scientific">Neisseria subflava NJ9703</name>
    <dbReference type="NCBI Taxonomy" id="546268"/>
    <lineage>
        <taxon>Bacteria</taxon>
        <taxon>Pseudomonadati</taxon>
        <taxon>Pseudomonadota</taxon>
        <taxon>Betaproteobacteria</taxon>
        <taxon>Neisseriales</taxon>
        <taxon>Neisseriaceae</taxon>
        <taxon>Neisseria</taxon>
    </lineage>
</organism>
<gene>
    <name evidence="1" type="ORF">NEISUBOT_03511</name>
</gene>